<dbReference type="Proteomes" id="UP001606134">
    <property type="component" value="Unassembled WGS sequence"/>
</dbReference>
<keyword evidence="1" id="KW-0812">Transmembrane</keyword>
<dbReference type="RefSeq" id="WP_394411392.1">
    <property type="nucleotide sequence ID" value="NZ_JBIGIC010000006.1"/>
</dbReference>
<evidence type="ECO:0000256" key="1">
    <source>
        <dbReference type="SAM" id="Phobius"/>
    </source>
</evidence>
<feature type="signal peptide" evidence="2">
    <location>
        <begin position="1"/>
        <end position="26"/>
    </location>
</feature>
<accession>A0ABW7HD22</accession>
<evidence type="ECO:0000313" key="3">
    <source>
        <dbReference type="EMBL" id="MFG6487800.1"/>
    </source>
</evidence>
<evidence type="ECO:0008006" key="5">
    <source>
        <dbReference type="Google" id="ProtNLM"/>
    </source>
</evidence>
<evidence type="ECO:0000256" key="2">
    <source>
        <dbReference type="SAM" id="SignalP"/>
    </source>
</evidence>
<reference evidence="3 4" key="1">
    <citation type="submission" date="2024-08" db="EMBL/GenBank/DDBJ databases">
        <authorList>
            <person name="Lu H."/>
        </authorList>
    </citation>
    <scope>NUCLEOTIDE SEQUENCE [LARGE SCALE GENOMIC DNA]</scope>
    <source>
        <strain evidence="3 4">BYS78W</strain>
    </source>
</reference>
<proteinExistence type="predicted"/>
<gene>
    <name evidence="3" type="ORF">ACG04R_14040</name>
</gene>
<keyword evidence="1" id="KW-0472">Membrane</keyword>
<dbReference type="EMBL" id="JBIGIC010000006">
    <property type="protein sequence ID" value="MFG6487800.1"/>
    <property type="molecule type" value="Genomic_DNA"/>
</dbReference>
<comment type="caution">
    <text evidence="3">The sequence shown here is derived from an EMBL/GenBank/DDBJ whole genome shotgun (WGS) entry which is preliminary data.</text>
</comment>
<organism evidence="3 4">
    <name type="scientific">Pelomonas candidula</name>
    <dbReference type="NCBI Taxonomy" id="3299025"/>
    <lineage>
        <taxon>Bacteria</taxon>
        <taxon>Pseudomonadati</taxon>
        <taxon>Pseudomonadota</taxon>
        <taxon>Betaproteobacteria</taxon>
        <taxon>Burkholderiales</taxon>
        <taxon>Sphaerotilaceae</taxon>
        <taxon>Roseateles</taxon>
    </lineage>
</organism>
<keyword evidence="2" id="KW-0732">Signal</keyword>
<keyword evidence="1" id="KW-1133">Transmembrane helix</keyword>
<sequence>MFRFIQRVLALAALLPALCAAPTAYASDLLLDDFASPTPAVSMMAPSQNFVVSQPGTYAGVSGQNRAAYYYPYFPTTAAGAGNTATLGNGALTVAATPGTIGEVGLGYGAYGAPGSSLQSNGPFLNLDLSGYNALRVGFTSLAKPVNLIVSFYTSHPLAGSGPLYYQDGEITLNPAAGGGAVSGNILFKGADANQPAGLFNFAQVDGIAFIVDRAGSADGNSYQLSSLSFTQAVPEPASAALLIAGVLVVWLRSGRRMQRGAL</sequence>
<evidence type="ECO:0000313" key="4">
    <source>
        <dbReference type="Proteomes" id="UP001606134"/>
    </source>
</evidence>
<name>A0ABW7HD22_9BURK</name>
<protein>
    <recommendedName>
        <fullName evidence="5">PEP-CTERM protein-sorting domain-containing protein</fullName>
    </recommendedName>
</protein>
<feature type="transmembrane region" description="Helical" evidence="1">
    <location>
        <begin position="234"/>
        <end position="252"/>
    </location>
</feature>
<keyword evidence="4" id="KW-1185">Reference proteome</keyword>
<feature type="chain" id="PRO_5046952866" description="PEP-CTERM protein-sorting domain-containing protein" evidence="2">
    <location>
        <begin position="27"/>
        <end position="263"/>
    </location>
</feature>